<dbReference type="Pfam" id="PF13371">
    <property type="entry name" value="TPR_9"/>
    <property type="match status" value="1"/>
</dbReference>
<organism evidence="3 4">
    <name type="scientific">Pasteurella testudinis DSM 23072</name>
    <dbReference type="NCBI Taxonomy" id="1122938"/>
    <lineage>
        <taxon>Bacteria</taxon>
        <taxon>Pseudomonadati</taxon>
        <taxon>Pseudomonadota</taxon>
        <taxon>Gammaproteobacteria</taxon>
        <taxon>Pasteurellales</taxon>
        <taxon>Pasteurellaceae</taxon>
        <taxon>Pasteurella</taxon>
    </lineage>
</organism>
<keyword evidence="4" id="KW-1185">Reference proteome</keyword>
<dbReference type="EMBL" id="FWWV01000004">
    <property type="protein sequence ID" value="SMB80852.1"/>
    <property type="molecule type" value="Genomic_DNA"/>
</dbReference>
<dbReference type="AlphaFoldDB" id="A0A1W1UIJ4"/>
<dbReference type="Proteomes" id="UP000192408">
    <property type="component" value="Unassembled WGS sequence"/>
</dbReference>
<evidence type="ECO:0000259" key="2">
    <source>
        <dbReference type="Pfam" id="PF13369"/>
    </source>
</evidence>
<sequence length="269" mass="30685">MARLTTEQRALQKALMVRMIEVYKVINDAPKTSSVWGRLGHMVRKARLAIDDTRSPKAQIHQLLQLVYGEWGFHCNRNNHFEADKMLIDRLLDEHSGSVCTLSALVLYLAESLSLPLFPVNFPTQILLRADVDNETAFINPWDGKYVFHDTLDKWVEGYIGFGLSPDSEDLAPADGEILQERFVQSVKNALIREGRGSEALRLIEWCLRRQPNDPYEIRDRGLVLASMDCIHAALADFDYFVEHCPDDPTSDLLRDQLTGAMVQEYSIH</sequence>
<protein>
    <submittedName>
        <fullName evidence="3">Regulator of sirC expression, contains transglutaminase-like and TPR domains</fullName>
    </submittedName>
</protein>
<gene>
    <name evidence="3" type="ORF">SAMN05660772_01718</name>
</gene>
<evidence type="ECO:0000313" key="3">
    <source>
        <dbReference type="EMBL" id="SMB80852.1"/>
    </source>
</evidence>
<dbReference type="SUPFAM" id="SSF48452">
    <property type="entry name" value="TPR-like"/>
    <property type="match status" value="1"/>
</dbReference>
<dbReference type="InterPro" id="IPR011990">
    <property type="entry name" value="TPR-like_helical_dom_sf"/>
</dbReference>
<evidence type="ECO:0000256" key="1">
    <source>
        <dbReference type="ARBA" id="ARBA00007100"/>
    </source>
</evidence>
<comment type="similarity">
    <text evidence="1">Belongs to the UPF0162 family.</text>
</comment>
<evidence type="ECO:0000313" key="4">
    <source>
        <dbReference type="Proteomes" id="UP000192408"/>
    </source>
</evidence>
<dbReference type="InterPro" id="IPR032698">
    <property type="entry name" value="SirB1_N"/>
</dbReference>
<proteinExistence type="inferred from homology"/>
<reference evidence="4" key="1">
    <citation type="submission" date="2017-04" db="EMBL/GenBank/DDBJ databases">
        <authorList>
            <person name="Varghese N."/>
            <person name="Submissions S."/>
        </authorList>
    </citation>
    <scope>NUCLEOTIDE SEQUENCE [LARGE SCALE GENOMIC DNA]</scope>
    <source>
        <strain evidence="4">DSM 23072</strain>
    </source>
</reference>
<name>A0A1W1UIJ4_9PAST</name>
<feature type="domain" description="Protein SirB1 N-terminal" evidence="2">
    <location>
        <begin position="38"/>
        <end position="182"/>
    </location>
</feature>
<dbReference type="RefSeq" id="WP_159460711.1">
    <property type="nucleotide sequence ID" value="NZ_FWWV01000004.1"/>
</dbReference>
<dbReference type="Pfam" id="PF13369">
    <property type="entry name" value="Transglut_core2"/>
    <property type="match status" value="1"/>
</dbReference>
<dbReference type="STRING" id="1122938.SAMN05660772_01718"/>
<accession>A0A1W1UIJ4</accession>